<dbReference type="PANTHER" id="PTHR38011:SF7">
    <property type="entry name" value="2,5-DIAMINO-6-RIBOSYLAMINO-4(3H)-PYRIMIDINONE 5'-PHOSPHATE REDUCTASE"/>
    <property type="match status" value="1"/>
</dbReference>
<organism evidence="14 15">
    <name type="scientific">Leeuwenhoekiella parthenopeia</name>
    <dbReference type="NCBI Taxonomy" id="2890320"/>
    <lineage>
        <taxon>Bacteria</taxon>
        <taxon>Pseudomonadati</taxon>
        <taxon>Bacteroidota</taxon>
        <taxon>Flavobacteriia</taxon>
        <taxon>Flavobacteriales</taxon>
        <taxon>Flavobacteriaceae</taxon>
        <taxon>Leeuwenhoekiella</taxon>
    </lineage>
</organism>
<evidence type="ECO:0000256" key="6">
    <source>
        <dbReference type="ARBA" id="ARBA00022619"/>
    </source>
</evidence>
<dbReference type="InterPro" id="IPR004794">
    <property type="entry name" value="Eubact_RibD"/>
</dbReference>
<dbReference type="InterPro" id="IPR050765">
    <property type="entry name" value="Riboflavin_Biosynth_HTPR"/>
</dbReference>
<evidence type="ECO:0000256" key="12">
    <source>
        <dbReference type="PIRNR" id="PIRNR006769"/>
    </source>
</evidence>
<protein>
    <recommendedName>
        <fullName evidence="12">Riboflavin biosynthesis protein RibD</fullName>
    </recommendedName>
    <domain>
        <recommendedName>
            <fullName evidence="12">Diaminohydroxyphosphoribosylaminopyrimidine deaminase</fullName>
            <shortName evidence="12">DRAP deaminase</shortName>
            <ecNumber evidence="12">3.5.4.26</ecNumber>
        </recommendedName>
        <alternativeName>
            <fullName evidence="12">Riboflavin-specific deaminase</fullName>
        </alternativeName>
    </domain>
    <domain>
        <recommendedName>
            <fullName evidence="12">5-amino-6-(5-phosphoribosylamino)uracil reductase</fullName>
            <ecNumber evidence="12">1.1.1.193</ecNumber>
        </recommendedName>
        <alternativeName>
            <fullName evidence="12">HTP reductase</fullName>
        </alternativeName>
    </domain>
</protein>
<dbReference type="InterPro" id="IPR016192">
    <property type="entry name" value="APOBEC/CMP_deaminase_Zn-bd"/>
</dbReference>
<evidence type="ECO:0000259" key="13">
    <source>
        <dbReference type="PROSITE" id="PS51747"/>
    </source>
</evidence>
<dbReference type="SUPFAM" id="SSF53927">
    <property type="entry name" value="Cytidine deaminase-like"/>
    <property type="match status" value="1"/>
</dbReference>
<comment type="pathway">
    <text evidence="3 12">Cofactor biosynthesis; riboflavin biosynthesis; 5-amino-6-(D-ribitylamino)uracil from GTP: step 3/4.</text>
</comment>
<evidence type="ECO:0000313" key="14">
    <source>
        <dbReference type="EMBL" id="MCC4212378.1"/>
    </source>
</evidence>
<dbReference type="Proteomes" id="UP001197770">
    <property type="component" value="Unassembled WGS sequence"/>
</dbReference>
<evidence type="ECO:0000256" key="5">
    <source>
        <dbReference type="ARBA" id="ARBA00007417"/>
    </source>
</evidence>
<dbReference type="Gene3D" id="3.40.140.10">
    <property type="entry name" value="Cytidine Deaminase, domain 2"/>
    <property type="match status" value="1"/>
</dbReference>
<dbReference type="PIRSF" id="PIRSF006769">
    <property type="entry name" value="RibD"/>
    <property type="match status" value="1"/>
</dbReference>
<evidence type="ECO:0000256" key="8">
    <source>
        <dbReference type="ARBA" id="ARBA00022833"/>
    </source>
</evidence>
<dbReference type="InterPro" id="IPR024072">
    <property type="entry name" value="DHFR-like_dom_sf"/>
</dbReference>
<dbReference type="GO" id="GO:0008835">
    <property type="term" value="F:diaminohydroxyphosphoribosylaminopyrimidine deaminase activity"/>
    <property type="evidence" value="ECO:0007669"/>
    <property type="project" value="UniProtKB-EC"/>
</dbReference>
<keyword evidence="7 12" id="KW-0479">Metal-binding</keyword>
<dbReference type="CDD" id="cd01284">
    <property type="entry name" value="Riboflavin_deaminase-reductase"/>
    <property type="match status" value="1"/>
</dbReference>
<dbReference type="Pfam" id="PF01872">
    <property type="entry name" value="RibD_C"/>
    <property type="match status" value="1"/>
</dbReference>
<keyword evidence="8 12" id="KW-0862">Zinc</keyword>
<keyword evidence="15" id="KW-1185">Reference proteome</keyword>
<evidence type="ECO:0000256" key="11">
    <source>
        <dbReference type="ARBA" id="ARBA00023268"/>
    </source>
</evidence>
<dbReference type="EC" id="3.5.4.26" evidence="12"/>
<evidence type="ECO:0000256" key="1">
    <source>
        <dbReference type="ARBA" id="ARBA00002151"/>
    </source>
</evidence>
<evidence type="ECO:0000256" key="9">
    <source>
        <dbReference type="ARBA" id="ARBA00022857"/>
    </source>
</evidence>
<evidence type="ECO:0000256" key="3">
    <source>
        <dbReference type="ARBA" id="ARBA00004910"/>
    </source>
</evidence>
<dbReference type="InterPro" id="IPR002734">
    <property type="entry name" value="RibDG_C"/>
</dbReference>
<dbReference type="PANTHER" id="PTHR38011">
    <property type="entry name" value="DIHYDROFOLATE REDUCTASE FAMILY PROTEIN (AFU_ORTHOLOGUE AFUA_8G06820)"/>
    <property type="match status" value="1"/>
</dbReference>
<dbReference type="NCBIfam" id="TIGR00326">
    <property type="entry name" value="eubact_ribD"/>
    <property type="match status" value="1"/>
</dbReference>
<dbReference type="InterPro" id="IPR002125">
    <property type="entry name" value="CMP_dCMP_dom"/>
</dbReference>
<accession>A0ABS8GUY6</accession>
<evidence type="ECO:0000256" key="7">
    <source>
        <dbReference type="ARBA" id="ARBA00022723"/>
    </source>
</evidence>
<dbReference type="RefSeq" id="WP_228229467.1">
    <property type="nucleotide sequence ID" value="NZ_JAJGMW010000006.1"/>
</dbReference>
<comment type="catalytic activity">
    <reaction evidence="12">
        <text>2,5-diamino-6-hydroxy-4-(5-phosphoribosylamino)-pyrimidine + H2O + H(+) = 5-amino-6-(5-phospho-D-ribosylamino)uracil + NH4(+)</text>
        <dbReference type="Rhea" id="RHEA:21868"/>
        <dbReference type="ChEBI" id="CHEBI:15377"/>
        <dbReference type="ChEBI" id="CHEBI:15378"/>
        <dbReference type="ChEBI" id="CHEBI:28938"/>
        <dbReference type="ChEBI" id="CHEBI:58453"/>
        <dbReference type="ChEBI" id="CHEBI:58614"/>
        <dbReference type="EC" id="3.5.4.26"/>
    </reaction>
</comment>
<evidence type="ECO:0000256" key="2">
    <source>
        <dbReference type="ARBA" id="ARBA00004882"/>
    </source>
</evidence>
<proteinExistence type="inferred from homology"/>
<keyword evidence="12 14" id="KW-0378">Hydrolase</keyword>
<evidence type="ECO:0000256" key="10">
    <source>
        <dbReference type="ARBA" id="ARBA00023002"/>
    </source>
</evidence>
<evidence type="ECO:0000256" key="4">
    <source>
        <dbReference type="ARBA" id="ARBA00005259"/>
    </source>
</evidence>
<feature type="domain" description="CMP/dCMP-type deaminase" evidence="13">
    <location>
        <begin position="2"/>
        <end position="126"/>
    </location>
</feature>
<comment type="catalytic activity">
    <reaction evidence="12">
        <text>5-amino-6-(5-phospho-D-ribitylamino)uracil + NADP(+) = 5-amino-6-(5-phospho-D-ribosylamino)uracil + NADPH + H(+)</text>
        <dbReference type="Rhea" id="RHEA:17845"/>
        <dbReference type="ChEBI" id="CHEBI:15378"/>
        <dbReference type="ChEBI" id="CHEBI:57783"/>
        <dbReference type="ChEBI" id="CHEBI:58349"/>
        <dbReference type="ChEBI" id="CHEBI:58421"/>
        <dbReference type="ChEBI" id="CHEBI:58453"/>
        <dbReference type="EC" id="1.1.1.193"/>
    </reaction>
</comment>
<sequence>MKIHEKYMARCLQLAKNGLGTTYPNPMVGAVIVHNEKIIGEGWHQKAGEPHAEVHAINRVHAKEVLKESTIYVSLEPCSHFGKTPPCSDLIIASGIKKVIIGSVDPFAAVAGRGIKKLLDAGCEVVVGVLEEACKILNKRFFTFHNQKRPYVLLKWAESNDGFIAPNPEDRKNRGPVWITTPASRQIVHKWRAEEMAILTGTNTVKADNPALTTRDWAGPSPTRIILDRKLRLAKSSAVFDGKRPTLVITESEAEDAHNLKYAKADFKKDLPRQILDILYAEGLQSVIIEGGAKTLASFIEAGLWDEARIFKGNVNFIRGVAAPRLVNSTPRKVFSFTGDQLAIHYNV</sequence>
<comment type="function">
    <text evidence="1 12">Converts 2,5-diamino-6-(ribosylamino)-4(3h)-pyrimidinone 5'-phosphate into 5-amino-6-(ribosylamino)-2,4(1h,3h)-pyrimidinedione 5'-phosphate.</text>
</comment>
<reference evidence="14 15" key="1">
    <citation type="submission" date="2021-11" db="EMBL/GenBank/DDBJ databases">
        <title>Seasonal and diel survey of microbial diversity of the Tyrrhenian coast.</title>
        <authorList>
            <person name="Gattoni G."/>
            <person name="Corral P."/>
        </authorList>
    </citation>
    <scope>NUCLEOTIDE SEQUENCE [LARGE SCALE GENOMIC DNA]</scope>
    <source>
        <strain evidence="14 15">Mr9</strain>
    </source>
</reference>
<dbReference type="SUPFAM" id="SSF53597">
    <property type="entry name" value="Dihydrofolate reductase-like"/>
    <property type="match status" value="1"/>
</dbReference>
<dbReference type="GO" id="GO:0008703">
    <property type="term" value="F:5-amino-6-(5-phosphoribosylamino)uracil reductase activity"/>
    <property type="evidence" value="ECO:0007669"/>
    <property type="project" value="UniProtKB-EC"/>
</dbReference>
<keyword evidence="9 12" id="KW-0521">NADP</keyword>
<dbReference type="EC" id="1.1.1.193" evidence="12"/>
<dbReference type="PROSITE" id="PS00903">
    <property type="entry name" value="CYT_DCMP_DEAMINASES_1"/>
    <property type="match status" value="1"/>
</dbReference>
<dbReference type="EMBL" id="JAJGMW010000006">
    <property type="protein sequence ID" value="MCC4212378.1"/>
    <property type="molecule type" value="Genomic_DNA"/>
</dbReference>
<comment type="pathway">
    <text evidence="2 12">Cofactor biosynthesis; riboflavin biosynthesis; 5-amino-6-(D-ribitylamino)uracil from GTP: step 2/4.</text>
</comment>
<comment type="cofactor">
    <cofactor evidence="12">
        <name>Zn(2+)</name>
        <dbReference type="ChEBI" id="CHEBI:29105"/>
    </cofactor>
    <text evidence="12">Binds 1 zinc ion.</text>
</comment>
<comment type="caution">
    <text evidence="14">The sequence shown here is derived from an EMBL/GenBank/DDBJ whole genome shotgun (WGS) entry which is preliminary data.</text>
</comment>
<keyword evidence="10 12" id="KW-0560">Oxidoreductase</keyword>
<comment type="similarity">
    <text evidence="4 12">In the N-terminal section; belongs to the cytidine and deoxycytidylate deaminase family.</text>
</comment>
<evidence type="ECO:0000313" key="15">
    <source>
        <dbReference type="Proteomes" id="UP001197770"/>
    </source>
</evidence>
<dbReference type="PROSITE" id="PS51747">
    <property type="entry name" value="CYT_DCMP_DEAMINASES_2"/>
    <property type="match status" value="1"/>
</dbReference>
<dbReference type="InterPro" id="IPR016193">
    <property type="entry name" value="Cytidine_deaminase-like"/>
</dbReference>
<dbReference type="Pfam" id="PF00383">
    <property type="entry name" value="dCMP_cyt_deam_1"/>
    <property type="match status" value="1"/>
</dbReference>
<comment type="similarity">
    <text evidence="5 12">In the C-terminal section; belongs to the HTP reductase family.</text>
</comment>
<gene>
    <name evidence="14" type="primary">ribD</name>
    <name evidence="14" type="ORF">LLW17_06585</name>
</gene>
<keyword evidence="6 12" id="KW-0686">Riboflavin biosynthesis</keyword>
<dbReference type="Gene3D" id="3.40.430.10">
    <property type="entry name" value="Dihydrofolate Reductase, subunit A"/>
    <property type="match status" value="1"/>
</dbReference>
<name>A0ABS8GUY6_9FLAO</name>
<keyword evidence="11" id="KW-0511">Multifunctional enzyme</keyword>